<organism evidence="2 3">
    <name type="scientific">Actinomyces viscosus</name>
    <dbReference type="NCBI Taxonomy" id="1656"/>
    <lineage>
        <taxon>Bacteria</taxon>
        <taxon>Bacillati</taxon>
        <taxon>Actinomycetota</taxon>
        <taxon>Actinomycetes</taxon>
        <taxon>Actinomycetales</taxon>
        <taxon>Actinomycetaceae</taxon>
        <taxon>Actinomyces</taxon>
    </lineage>
</organism>
<dbReference type="CDD" id="cd09645">
    <property type="entry name" value="Cas5_I-E"/>
    <property type="match status" value="1"/>
</dbReference>
<dbReference type="InterPro" id="IPR021124">
    <property type="entry name" value="CRISPR-assoc_prot_Cas5"/>
</dbReference>
<gene>
    <name evidence="2" type="ORF">NCTC10951_01201</name>
</gene>
<dbReference type="OrthoDB" id="3189549at2"/>
<dbReference type="KEGG" id="avc:NCTC10951_01201"/>
<name>A0A448PK54_ACTVI</name>
<dbReference type="NCBIfam" id="TIGR01868">
    <property type="entry name" value="casD_Cas5e"/>
    <property type="match status" value="1"/>
</dbReference>
<sequence>MTVLLLRIAGPLQAWGVKSRFTVRSTELAPTRSGIIGMLAAAVGRRRTDPIEDLLSLRFGVRKDQPGRVIRDFHTARTLDGKDSMPLSNRYYLADAVFLAGIEGNRSLLEGIDEALQRPAFPLYLGRRSCPPTPPVSLGLQETALIDALRVEPWIASPWFRRRHHGLGFDAELLLDQEAVPAEERGAAQGTRDVPVSFDPRRRDYDFRQVERLMARVSAPEPDAHDPMRALEEANQCS</sequence>
<dbReference type="InterPro" id="IPR013422">
    <property type="entry name" value="CRISPR-assoc_prot_Cas5_N"/>
</dbReference>
<dbReference type="GO" id="GO:0043571">
    <property type="term" value="P:maintenance of CRISPR repeat elements"/>
    <property type="evidence" value="ECO:0007669"/>
    <property type="project" value="InterPro"/>
</dbReference>
<evidence type="ECO:0000313" key="3">
    <source>
        <dbReference type="Proteomes" id="UP000268658"/>
    </source>
</evidence>
<dbReference type="GO" id="GO:0051607">
    <property type="term" value="P:defense response to virus"/>
    <property type="evidence" value="ECO:0007669"/>
    <property type="project" value="InterPro"/>
</dbReference>
<evidence type="ECO:0000256" key="1">
    <source>
        <dbReference type="SAM" id="MobiDB-lite"/>
    </source>
</evidence>
<protein>
    <submittedName>
        <fullName evidence="2">CRISPR-associated protein Cas5/CasD, subtype I-E/ECOLI</fullName>
    </submittedName>
</protein>
<feature type="region of interest" description="Disordered" evidence="1">
    <location>
        <begin position="217"/>
        <end position="238"/>
    </location>
</feature>
<evidence type="ECO:0000313" key="2">
    <source>
        <dbReference type="EMBL" id="VEI15515.1"/>
    </source>
</evidence>
<dbReference type="NCBIfam" id="TIGR02593">
    <property type="entry name" value="CRISPR_cas5"/>
    <property type="match status" value="1"/>
</dbReference>
<dbReference type="AlphaFoldDB" id="A0A448PK54"/>
<dbReference type="Pfam" id="PF09704">
    <property type="entry name" value="Cas_Cas5d"/>
    <property type="match status" value="1"/>
</dbReference>
<accession>A0A448PK54</accession>
<dbReference type="Gene3D" id="3.30.70.2660">
    <property type="match status" value="1"/>
</dbReference>
<dbReference type="GO" id="GO:0003723">
    <property type="term" value="F:RNA binding"/>
    <property type="evidence" value="ECO:0007669"/>
    <property type="project" value="InterPro"/>
</dbReference>
<reference evidence="2 3" key="1">
    <citation type="submission" date="2018-12" db="EMBL/GenBank/DDBJ databases">
        <authorList>
            <consortium name="Pathogen Informatics"/>
        </authorList>
    </citation>
    <scope>NUCLEOTIDE SEQUENCE [LARGE SCALE GENOMIC DNA]</scope>
    <source>
        <strain evidence="2 3">NCTC10951</strain>
    </source>
</reference>
<dbReference type="RefSeq" id="WP_126413851.1">
    <property type="nucleotide sequence ID" value="NZ_JASPER010000004.1"/>
</dbReference>
<dbReference type="InterPro" id="IPR010147">
    <property type="entry name" value="CRISPR-assoc_prot_CasD"/>
</dbReference>
<feature type="compositionally biased region" description="Basic and acidic residues" evidence="1">
    <location>
        <begin position="222"/>
        <end position="232"/>
    </location>
</feature>
<dbReference type="Proteomes" id="UP000268658">
    <property type="component" value="Chromosome"/>
</dbReference>
<proteinExistence type="predicted"/>
<dbReference type="EMBL" id="LR134477">
    <property type="protein sequence ID" value="VEI15515.1"/>
    <property type="molecule type" value="Genomic_DNA"/>
</dbReference>